<keyword evidence="1" id="KW-0418">Kinase</keyword>
<dbReference type="EMBL" id="CAADEX010000114">
    <property type="protein sequence ID" value="VFJ62704.1"/>
    <property type="molecule type" value="Genomic_DNA"/>
</dbReference>
<sequence length="183" mass="20189">MSNRKIIFVAGAHGAGKGHLCSKLAPRLNAHHITASDLIRNRKTFGEAKAISGIDANQSILVEELKVFETTSSIVLLDGHCCLYNTAFEIEPLPLEVFRALNVVCVILLTCDPAEIMARLIKRDQKTSGFSLERVERLQSVEQTHAREVSEMLHIPLTKLDVTEEPTTDTLDALASDIKRMVG</sequence>
<accession>A0A450T7L0</accession>
<name>A0A450T7L0_9GAMM</name>
<keyword evidence="1" id="KW-0808">Transferase</keyword>
<proteinExistence type="predicted"/>
<gene>
    <name evidence="1" type="ORF">BECKDK2373B_GA0170837_111416</name>
</gene>
<dbReference type="SUPFAM" id="SSF52540">
    <property type="entry name" value="P-loop containing nucleoside triphosphate hydrolases"/>
    <property type="match status" value="1"/>
</dbReference>
<dbReference type="GO" id="GO:0016301">
    <property type="term" value="F:kinase activity"/>
    <property type="evidence" value="ECO:0007669"/>
    <property type="project" value="UniProtKB-KW"/>
</dbReference>
<reference evidence="1" key="1">
    <citation type="submission" date="2019-02" db="EMBL/GenBank/DDBJ databases">
        <authorList>
            <person name="Gruber-Vodicka R. H."/>
            <person name="Seah K. B. B."/>
        </authorList>
    </citation>
    <scope>NUCLEOTIDE SEQUENCE</scope>
    <source>
        <strain evidence="1">BECK_DK47</strain>
    </source>
</reference>
<dbReference type="InterPro" id="IPR027417">
    <property type="entry name" value="P-loop_NTPase"/>
</dbReference>
<organism evidence="1">
    <name type="scientific">Candidatus Kentrum sp. DK</name>
    <dbReference type="NCBI Taxonomy" id="2126562"/>
    <lineage>
        <taxon>Bacteria</taxon>
        <taxon>Pseudomonadati</taxon>
        <taxon>Pseudomonadota</taxon>
        <taxon>Gammaproteobacteria</taxon>
        <taxon>Candidatus Kentrum</taxon>
    </lineage>
</organism>
<protein>
    <submittedName>
        <fullName evidence="1">Adenylate kinase</fullName>
    </submittedName>
</protein>
<dbReference type="Pfam" id="PF13207">
    <property type="entry name" value="AAA_17"/>
    <property type="match status" value="1"/>
</dbReference>
<dbReference type="Gene3D" id="3.40.50.300">
    <property type="entry name" value="P-loop containing nucleotide triphosphate hydrolases"/>
    <property type="match status" value="1"/>
</dbReference>
<dbReference type="AlphaFoldDB" id="A0A450T7L0"/>
<evidence type="ECO:0000313" key="1">
    <source>
        <dbReference type="EMBL" id="VFJ62704.1"/>
    </source>
</evidence>